<feature type="region of interest" description="Disordered" evidence="1">
    <location>
        <begin position="826"/>
        <end position="1173"/>
    </location>
</feature>
<feature type="compositionally biased region" description="Polar residues" evidence="1">
    <location>
        <begin position="1427"/>
        <end position="1436"/>
    </location>
</feature>
<feature type="compositionally biased region" description="Basic and acidic residues" evidence="1">
    <location>
        <begin position="829"/>
        <end position="848"/>
    </location>
</feature>
<feature type="compositionally biased region" description="Acidic residues" evidence="1">
    <location>
        <begin position="373"/>
        <end position="382"/>
    </location>
</feature>
<name>A0A667H3W3_LYNCA</name>
<feature type="compositionally biased region" description="Basic and acidic residues" evidence="1">
    <location>
        <begin position="1062"/>
        <end position="1103"/>
    </location>
</feature>
<feature type="compositionally biased region" description="Acidic residues" evidence="1">
    <location>
        <begin position="512"/>
        <end position="522"/>
    </location>
</feature>
<proteinExistence type="predicted"/>
<evidence type="ECO:0000259" key="2">
    <source>
        <dbReference type="Pfam" id="PF15257"/>
    </source>
</evidence>
<feature type="compositionally biased region" description="Basic and acidic residues" evidence="1">
    <location>
        <begin position="739"/>
        <end position="762"/>
    </location>
</feature>
<feature type="compositionally biased region" description="Basic and acidic residues" evidence="1">
    <location>
        <begin position="1281"/>
        <end position="1290"/>
    </location>
</feature>
<keyword evidence="4" id="KW-1185">Reference proteome</keyword>
<feature type="compositionally biased region" description="Acidic residues" evidence="1">
    <location>
        <begin position="437"/>
        <end position="448"/>
    </location>
</feature>
<feature type="region of interest" description="Disordered" evidence="1">
    <location>
        <begin position="1319"/>
        <end position="1436"/>
    </location>
</feature>
<organism evidence="3 4">
    <name type="scientific">Lynx canadensis</name>
    <name type="common">Canada lynx</name>
    <name type="synonym">Felis canadensis</name>
    <dbReference type="NCBI Taxonomy" id="61383"/>
    <lineage>
        <taxon>Eukaryota</taxon>
        <taxon>Metazoa</taxon>
        <taxon>Chordata</taxon>
        <taxon>Craniata</taxon>
        <taxon>Vertebrata</taxon>
        <taxon>Euteleostomi</taxon>
        <taxon>Mammalia</taxon>
        <taxon>Eutheria</taxon>
        <taxon>Laurasiatheria</taxon>
        <taxon>Carnivora</taxon>
        <taxon>Feliformia</taxon>
        <taxon>Felidae</taxon>
        <taxon>Felinae</taxon>
        <taxon>Lynx</taxon>
    </lineage>
</organism>
<feature type="compositionally biased region" description="Acidic residues" evidence="1">
    <location>
        <begin position="851"/>
        <end position="865"/>
    </location>
</feature>
<dbReference type="InterPro" id="IPR027962">
    <property type="entry name" value="ERICH3"/>
</dbReference>
<feature type="compositionally biased region" description="Basic and acidic residues" evidence="1">
    <location>
        <begin position="939"/>
        <end position="968"/>
    </location>
</feature>
<accession>A0A667H3W3</accession>
<gene>
    <name evidence="3" type="primary">ERICH3</name>
</gene>
<feature type="compositionally biased region" description="Basic and acidic residues" evidence="1">
    <location>
        <begin position="404"/>
        <end position="419"/>
    </location>
</feature>
<feature type="region of interest" description="Disordered" evidence="1">
    <location>
        <begin position="1259"/>
        <end position="1290"/>
    </location>
</feature>
<dbReference type="InterPro" id="IPR048257">
    <property type="entry name" value="DUF4590"/>
</dbReference>
<feature type="compositionally biased region" description="Low complexity" evidence="1">
    <location>
        <begin position="455"/>
        <end position="467"/>
    </location>
</feature>
<dbReference type="Ensembl" id="ENSLCNT00005016987.1">
    <property type="protein sequence ID" value="ENSLCNP00005015188.1"/>
    <property type="gene ID" value="ENSLCNG00005009950.1"/>
</dbReference>
<evidence type="ECO:0000313" key="3">
    <source>
        <dbReference type="Ensembl" id="ENSLCNP00005015188.1"/>
    </source>
</evidence>
<evidence type="ECO:0000313" key="4">
    <source>
        <dbReference type="Proteomes" id="UP000472241"/>
    </source>
</evidence>
<protein>
    <submittedName>
        <fullName evidence="3">Glutamate rich 3</fullName>
    </submittedName>
</protein>
<feature type="compositionally biased region" description="Basic and acidic residues" evidence="1">
    <location>
        <begin position="628"/>
        <end position="637"/>
    </location>
</feature>
<feature type="compositionally biased region" description="Low complexity" evidence="1">
    <location>
        <begin position="488"/>
        <end position="497"/>
    </location>
</feature>
<dbReference type="Proteomes" id="UP000472241">
    <property type="component" value="Unplaced"/>
</dbReference>
<feature type="compositionally biased region" description="Basic and acidic residues" evidence="1">
    <location>
        <begin position="680"/>
        <end position="697"/>
    </location>
</feature>
<feature type="region of interest" description="Disordered" evidence="1">
    <location>
        <begin position="680"/>
        <end position="781"/>
    </location>
</feature>
<feature type="compositionally biased region" description="Basic and acidic residues" evidence="1">
    <location>
        <begin position="558"/>
        <end position="578"/>
    </location>
</feature>
<feature type="region of interest" description="Disordered" evidence="1">
    <location>
        <begin position="612"/>
        <end position="638"/>
    </location>
</feature>
<dbReference type="PANTHER" id="PTHR23034">
    <property type="entry name" value="GLUTAMATE-RICH PROTEIN 3"/>
    <property type="match status" value="1"/>
</dbReference>
<dbReference type="PANTHER" id="PTHR23034:SF2">
    <property type="entry name" value="GLUTAMATE-RICH PROTEIN 3"/>
    <property type="match status" value="1"/>
</dbReference>
<feature type="region of interest" description="Disordered" evidence="1">
    <location>
        <begin position="556"/>
        <end position="590"/>
    </location>
</feature>
<sequence>MSHSQPAGLLAAYNSLTDKHLTGYFNNTRIRRHLLRSGLITRSGRILSEKEYKLNIMKRDHQKYIRECLAQAIFHKVLDMERYHQLEIKKKLESLAKKEQIQRFKGESTRWFIENNMPILSPHPPVGPKTNRGHSVLVDEGHSSPITLDSRKVHRTPLHSNAAITMIYLGKNVHLSHDHPDFRDEIKVYQQHCGGENLCVYKGKLLEKETFQFISKRHHGFPFSLTFFLNGMQVNRLSSCCEYKHRKGSRLGGKRGYFGFVCVERSSPCYKCIIAMGLDKNPTSPKPRKEKNIEKREELKKGEGKLRKDRGYMIPRRYEMAGSKTSPSVIFSAQEKTRNGEVRTAVEEMERKVNPGQDVCEDDQENVFKYEYEEDFEADEEKQDEKANEEGQADDQMNGMSKSPSDDEKDHLDPAKESETSWQKAADADDNVKDEGDGCSDSELEEEKQDIKPASSSSSRSHPCSSCSEDESTLGDREAHTENSPNKSSRSSSFQESSENDEAGKSCLPIEDSQEVEIEDQEIMTADVETKPLPIEECLENVLEEEMEKGTQVIAEGISEKSREHVSKEEKEKDKSKLWEGSTAKVKDKKAGPYRVEKGVGQIVAEAVEPGCHCHSDTEPGVSSTDEEEKHWRKPEIDTGAALNRNFVLEERVPLNSNKESNQVASEVDTLEKKEAVEEAELAQHRDVDTIEGKGDAARWGTAGVNEVPLGEWKPTAEQPALEEFTEERGIPQGITRGAEAEAERDKRLGKEEVSPRGKEAAGDSGGLHEGQDEAPEGGALLPIVLETEKVNAEEEQGSEKTVFASQAAAVNLECVQEAAAQREAVTTEMREAERGEAVSEAGPEKPDVMNSEEEASTEVEDLGAMEDAASEREDGSEEAVLGGEEPAKERKVVMGRQTPLSSSTSEKAEAPRMGVVEDSLEELCQEDAEREEVETEPESNKEDDRKEMLPKELGVAREKRKIERPEEPLEETESESGEVRRANAHQGEDILEEEQNFKGEEQGTAKEVTPEEETQVPPVEMECDAEGEAPMGASESLGDTGPQGGDSLRETEVTMFEAAPADEKSLEDTTALRREERGERLREAQDPEPKDRAELLPQEDRAPSGQNQGPGPEGEGVLGAPETELAGKGQVPHVMTTATGEAQECAAKDQDSLAGLEGGDKEGPVQGQQGAGVTVMTQGVSEEDCMKAEELSEEAMGGDPEEEANEECPLGTGVMANGDTDGAGSLQGGVAVADEDLHPREAAGTATEEKREVLADVKTAEGKTEANKASSLSDVAGKGPRHEVDDLPGKMAAAEKVEVVEETALGTGEVAAVEMVTGTWVGAPRDPSDPGGKAPQLGQDPEGGGLDPTQGAESVGTEAGLEGCAREQELGAAKEFSLRMSPGRESEPGRESLQGVETLPAKPDCPETQEKQAVYSAERERESENADVSLSNMKA</sequence>
<reference evidence="3" key="1">
    <citation type="submission" date="2025-08" db="UniProtKB">
        <authorList>
            <consortium name="Ensembl"/>
        </authorList>
    </citation>
    <scope>IDENTIFICATION</scope>
</reference>
<dbReference type="Pfam" id="PF15257">
    <property type="entry name" value="DUF4590"/>
    <property type="match status" value="1"/>
</dbReference>
<feature type="region of interest" description="Disordered" evidence="1">
    <location>
        <begin position="373"/>
        <end position="532"/>
    </location>
</feature>
<feature type="compositionally biased region" description="Basic and acidic residues" evidence="1">
    <location>
        <begin position="996"/>
        <end position="1005"/>
    </location>
</feature>
<feature type="compositionally biased region" description="Acidic residues" evidence="1">
    <location>
        <begin position="919"/>
        <end position="938"/>
    </location>
</feature>
<evidence type="ECO:0000256" key="1">
    <source>
        <dbReference type="SAM" id="MobiDB-lite"/>
    </source>
</evidence>
<feature type="domain" description="DUF4590" evidence="2">
    <location>
        <begin position="174"/>
        <end position="286"/>
    </location>
</feature>
<reference evidence="3" key="2">
    <citation type="submission" date="2025-09" db="UniProtKB">
        <authorList>
            <consortium name="Ensembl"/>
        </authorList>
    </citation>
    <scope>IDENTIFICATION</scope>
</reference>
<feature type="region of interest" description="Disordered" evidence="1">
    <location>
        <begin position="1190"/>
        <end position="1228"/>
    </location>
</feature>
<feature type="compositionally biased region" description="Basic and acidic residues" evidence="1">
    <location>
        <begin position="426"/>
        <end position="436"/>
    </location>
</feature>